<dbReference type="AlphaFoldDB" id="A0A1N7FJ43"/>
<dbReference type="Gene3D" id="3.30.450.20">
    <property type="entry name" value="PAS domain"/>
    <property type="match status" value="1"/>
</dbReference>
<dbReference type="PROSITE" id="PS50887">
    <property type="entry name" value="GGDEF"/>
    <property type="match status" value="1"/>
</dbReference>
<evidence type="ECO:0000259" key="1">
    <source>
        <dbReference type="PROSITE" id="PS50887"/>
    </source>
</evidence>
<dbReference type="InterPro" id="IPR029787">
    <property type="entry name" value="Nucleotide_cyclase"/>
</dbReference>
<dbReference type="InterPro" id="IPR035965">
    <property type="entry name" value="PAS-like_dom_sf"/>
</dbReference>
<feature type="domain" description="GGDEF" evidence="1">
    <location>
        <begin position="175"/>
        <end position="299"/>
    </location>
</feature>
<evidence type="ECO:0000313" key="2">
    <source>
        <dbReference type="EMBL" id="SIS00382.1"/>
    </source>
</evidence>
<dbReference type="RefSeq" id="WP_159441850.1">
    <property type="nucleotide sequence ID" value="NZ_FTNT01000005.1"/>
</dbReference>
<dbReference type="EMBL" id="FTNT01000005">
    <property type="protein sequence ID" value="SIS00382.1"/>
    <property type="molecule type" value="Genomic_DNA"/>
</dbReference>
<reference evidence="2 3" key="1">
    <citation type="submission" date="2017-01" db="EMBL/GenBank/DDBJ databases">
        <authorList>
            <person name="Mah S.A."/>
            <person name="Swanson W.J."/>
            <person name="Moy G.W."/>
            <person name="Vacquier V.D."/>
        </authorList>
    </citation>
    <scope>NUCLEOTIDE SEQUENCE [LARGE SCALE GENOMIC DNA]</scope>
    <source>
        <strain evidence="2 3">CPCC 203464</strain>
    </source>
</reference>
<proteinExistence type="predicted"/>
<dbReference type="STRING" id="1344003.SAMN05445060_2118"/>
<sequence>MSVSESNAAAPRGPQRVEELSYGHVLAVMSAMDVAAVLHGPRAVAEYVNDDFARLLGYESTTAVVGKPVHEIVHLASMASRNRDARMLVDGEVRTLHVRRTLVHRTGRPVFAWVVKRQVSVEGRLLTLTMVTESADTPEALTGERERWLSEHDELTGLLNRRGLSNFVRSGAMQFPVAVVVIDIDGLKSLNDRYGHAAGDAAICAYASLLTAAAVPLGGAASRFGGDEFVVVLPTDVASPEWVDSDVCTAAMEIGGGRVELSATVGRAEARDLDGIDEARAVADLLMYEARSVRNVTRE</sequence>
<accession>A0A1N7FJ43</accession>
<dbReference type="Proteomes" id="UP000186218">
    <property type="component" value="Unassembled WGS sequence"/>
</dbReference>
<dbReference type="SUPFAM" id="SSF55785">
    <property type="entry name" value="PYP-like sensor domain (PAS domain)"/>
    <property type="match status" value="1"/>
</dbReference>
<dbReference type="Gene3D" id="3.30.70.270">
    <property type="match status" value="1"/>
</dbReference>
<dbReference type="CDD" id="cd01949">
    <property type="entry name" value="GGDEF"/>
    <property type="match status" value="1"/>
</dbReference>
<name>A0A1N7FJ43_9NOCA</name>
<dbReference type="PANTHER" id="PTHR44757:SF2">
    <property type="entry name" value="BIOFILM ARCHITECTURE MAINTENANCE PROTEIN MBAA"/>
    <property type="match status" value="1"/>
</dbReference>
<dbReference type="NCBIfam" id="TIGR00254">
    <property type="entry name" value="GGDEF"/>
    <property type="match status" value="1"/>
</dbReference>
<dbReference type="InterPro" id="IPR043128">
    <property type="entry name" value="Rev_trsase/Diguanyl_cyclase"/>
</dbReference>
<evidence type="ECO:0000313" key="3">
    <source>
        <dbReference type="Proteomes" id="UP000186218"/>
    </source>
</evidence>
<gene>
    <name evidence="2" type="ORF">SAMN05445060_2118</name>
</gene>
<dbReference type="Pfam" id="PF00990">
    <property type="entry name" value="GGDEF"/>
    <property type="match status" value="1"/>
</dbReference>
<keyword evidence="3" id="KW-1185">Reference proteome</keyword>
<dbReference type="SMART" id="SM00267">
    <property type="entry name" value="GGDEF"/>
    <property type="match status" value="1"/>
</dbReference>
<dbReference type="InterPro" id="IPR000160">
    <property type="entry name" value="GGDEF_dom"/>
</dbReference>
<dbReference type="SUPFAM" id="SSF55073">
    <property type="entry name" value="Nucleotide cyclase"/>
    <property type="match status" value="1"/>
</dbReference>
<dbReference type="InterPro" id="IPR052155">
    <property type="entry name" value="Biofilm_reg_signaling"/>
</dbReference>
<organism evidence="2 3">
    <name type="scientific">Williamsia sterculiae</name>
    <dbReference type="NCBI Taxonomy" id="1344003"/>
    <lineage>
        <taxon>Bacteria</taxon>
        <taxon>Bacillati</taxon>
        <taxon>Actinomycetota</taxon>
        <taxon>Actinomycetes</taxon>
        <taxon>Mycobacteriales</taxon>
        <taxon>Nocardiaceae</taxon>
        <taxon>Williamsia</taxon>
    </lineage>
</organism>
<dbReference type="OrthoDB" id="23692at2"/>
<dbReference type="PANTHER" id="PTHR44757">
    <property type="entry name" value="DIGUANYLATE CYCLASE DGCP"/>
    <property type="match status" value="1"/>
</dbReference>
<protein>
    <submittedName>
        <fullName evidence="2">Diguanylate cyclase (GGDEF) domain-containing protein</fullName>
    </submittedName>
</protein>